<sequence length="295" mass="32311">HCQIVNDVCVLASTGRVASCDGTVHIWNGQTGVLISAFSESSSASKTSDREDNLFHFNQLSSGILSTSFHGNSFTTMDYLDFNNRLIVGTGNGSLRFIDVERGQKLHLWRSEYLESGFAPLISSVCSSVVKSEQNIAFPSWIAAAYSTGLSKIFDMKSGKVIASWQAHDGYVTKLAASADHQLISSSLDKTLRIWDLRRSWTSQHTVFRGYGDGVSSFSVWGQNVISVCKNKICLSSLHGLSDQVNKSMHQVGLQNLYTADGESKNASVLSYVRILPLSRLFVVGTEDGFLKICC</sequence>
<feature type="non-terminal residue" evidence="4">
    <location>
        <position position="1"/>
    </location>
</feature>
<dbReference type="InterPro" id="IPR019775">
    <property type="entry name" value="WD40_repeat_CS"/>
</dbReference>
<dbReference type="InterPro" id="IPR001680">
    <property type="entry name" value="WD40_rpt"/>
</dbReference>
<dbReference type="PROSITE" id="PS50082">
    <property type="entry name" value="WD_REPEATS_2"/>
    <property type="match status" value="1"/>
</dbReference>
<comment type="caution">
    <text evidence="4">The sequence shown here is derived from an EMBL/GenBank/DDBJ whole genome shotgun (WGS) entry which is preliminary data.</text>
</comment>
<dbReference type="Pfam" id="PF00400">
    <property type="entry name" value="WD40"/>
    <property type="match status" value="1"/>
</dbReference>
<dbReference type="SMART" id="SM00320">
    <property type="entry name" value="WD40"/>
    <property type="match status" value="3"/>
</dbReference>
<organism evidence="4 5">
    <name type="scientific">Genlisea aurea</name>
    <dbReference type="NCBI Taxonomy" id="192259"/>
    <lineage>
        <taxon>Eukaryota</taxon>
        <taxon>Viridiplantae</taxon>
        <taxon>Streptophyta</taxon>
        <taxon>Embryophyta</taxon>
        <taxon>Tracheophyta</taxon>
        <taxon>Spermatophyta</taxon>
        <taxon>Magnoliopsida</taxon>
        <taxon>eudicotyledons</taxon>
        <taxon>Gunneridae</taxon>
        <taxon>Pentapetalae</taxon>
        <taxon>asterids</taxon>
        <taxon>lamiids</taxon>
        <taxon>Lamiales</taxon>
        <taxon>Lentibulariaceae</taxon>
        <taxon>Genlisea</taxon>
    </lineage>
</organism>
<reference evidence="4 5" key="1">
    <citation type="journal article" date="2013" name="BMC Genomics">
        <title>The miniature genome of a carnivorous plant Genlisea aurea contains a low number of genes and short non-coding sequences.</title>
        <authorList>
            <person name="Leushkin E.V."/>
            <person name="Sutormin R.A."/>
            <person name="Nabieva E.R."/>
            <person name="Penin A.A."/>
            <person name="Kondrashov A.S."/>
            <person name="Logacheva M.D."/>
        </authorList>
    </citation>
    <scope>NUCLEOTIDE SEQUENCE [LARGE SCALE GENOMIC DNA]</scope>
</reference>
<accession>S8CXN8</accession>
<keyword evidence="5" id="KW-1185">Reference proteome</keyword>
<keyword evidence="2" id="KW-0677">Repeat</keyword>
<evidence type="ECO:0000313" key="4">
    <source>
        <dbReference type="EMBL" id="EPS69796.1"/>
    </source>
</evidence>
<evidence type="ECO:0000256" key="1">
    <source>
        <dbReference type="ARBA" id="ARBA00022574"/>
    </source>
</evidence>
<dbReference type="PROSITE" id="PS00678">
    <property type="entry name" value="WD_REPEATS_1"/>
    <property type="match status" value="1"/>
</dbReference>
<dbReference type="EMBL" id="AUSU01001961">
    <property type="protein sequence ID" value="EPS69796.1"/>
    <property type="molecule type" value="Genomic_DNA"/>
</dbReference>
<dbReference type="AlphaFoldDB" id="S8CXN8"/>
<dbReference type="InterPro" id="IPR015943">
    <property type="entry name" value="WD40/YVTN_repeat-like_dom_sf"/>
</dbReference>
<proteinExistence type="predicted"/>
<dbReference type="Proteomes" id="UP000015453">
    <property type="component" value="Unassembled WGS sequence"/>
</dbReference>
<dbReference type="PANTHER" id="PTHR44662">
    <property type="entry name" value="WD REPEAT-CONTAINING PROTEIN 81"/>
    <property type="match status" value="1"/>
</dbReference>
<protein>
    <submittedName>
        <fullName evidence="4">Uncharacterized protein</fullName>
    </submittedName>
</protein>
<keyword evidence="1 3" id="KW-0853">WD repeat</keyword>
<evidence type="ECO:0000313" key="5">
    <source>
        <dbReference type="Proteomes" id="UP000015453"/>
    </source>
</evidence>
<feature type="repeat" description="WD" evidence="3">
    <location>
        <begin position="165"/>
        <end position="198"/>
    </location>
</feature>
<dbReference type="PANTHER" id="PTHR44662:SF1">
    <property type="entry name" value="WD REPEAT-CONTAINING PROTEIN 81"/>
    <property type="match status" value="1"/>
</dbReference>
<dbReference type="PROSITE" id="PS50294">
    <property type="entry name" value="WD_REPEATS_REGION"/>
    <property type="match status" value="1"/>
</dbReference>
<dbReference type="SUPFAM" id="SSF50978">
    <property type="entry name" value="WD40 repeat-like"/>
    <property type="match status" value="1"/>
</dbReference>
<evidence type="ECO:0000256" key="2">
    <source>
        <dbReference type="ARBA" id="ARBA00022737"/>
    </source>
</evidence>
<name>S8CXN8_9LAMI</name>
<dbReference type="OrthoDB" id="25906at2759"/>
<dbReference type="InterPro" id="IPR052651">
    <property type="entry name" value="WDR81"/>
</dbReference>
<evidence type="ECO:0000256" key="3">
    <source>
        <dbReference type="PROSITE-ProRule" id="PRU00221"/>
    </source>
</evidence>
<gene>
    <name evidence="4" type="ORF">M569_04969</name>
</gene>
<dbReference type="Gene3D" id="2.130.10.10">
    <property type="entry name" value="YVTN repeat-like/Quinoprotein amine dehydrogenase"/>
    <property type="match status" value="2"/>
</dbReference>
<dbReference type="InterPro" id="IPR036322">
    <property type="entry name" value="WD40_repeat_dom_sf"/>
</dbReference>